<name>A0A843UHK9_COLES</name>
<organism evidence="1 2">
    <name type="scientific">Colocasia esculenta</name>
    <name type="common">Wild taro</name>
    <name type="synonym">Arum esculentum</name>
    <dbReference type="NCBI Taxonomy" id="4460"/>
    <lineage>
        <taxon>Eukaryota</taxon>
        <taxon>Viridiplantae</taxon>
        <taxon>Streptophyta</taxon>
        <taxon>Embryophyta</taxon>
        <taxon>Tracheophyta</taxon>
        <taxon>Spermatophyta</taxon>
        <taxon>Magnoliopsida</taxon>
        <taxon>Liliopsida</taxon>
        <taxon>Araceae</taxon>
        <taxon>Aroideae</taxon>
        <taxon>Colocasieae</taxon>
        <taxon>Colocasia</taxon>
    </lineage>
</organism>
<reference evidence="1" key="1">
    <citation type="submission" date="2017-07" db="EMBL/GenBank/DDBJ databases">
        <title>Taro Niue Genome Assembly and Annotation.</title>
        <authorList>
            <person name="Atibalentja N."/>
            <person name="Keating K."/>
            <person name="Fields C.J."/>
        </authorList>
    </citation>
    <scope>NUCLEOTIDE SEQUENCE</scope>
    <source>
        <strain evidence="1">Niue_2</strain>
        <tissue evidence="1">Leaf</tissue>
    </source>
</reference>
<gene>
    <name evidence="1" type="ORF">Taro_014207</name>
</gene>
<proteinExistence type="predicted"/>
<protein>
    <submittedName>
        <fullName evidence="1">Uncharacterized protein</fullName>
    </submittedName>
</protein>
<evidence type="ECO:0000313" key="2">
    <source>
        <dbReference type="Proteomes" id="UP000652761"/>
    </source>
</evidence>
<sequence length="83" mass="9437">MLWESMEGFGIRSCSVSYSVGNWIRRGCFSYTFIEATWKVAVLQQELAVAAWGLPSQPERRENDVREDGGWVWGCMVGGIYKP</sequence>
<accession>A0A843UHK9</accession>
<keyword evidence="2" id="KW-1185">Reference proteome</keyword>
<comment type="caution">
    <text evidence="1">The sequence shown here is derived from an EMBL/GenBank/DDBJ whole genome shotgun (WGS) entry which is preliminary data.</text>
</comment>
<evidence type="ECO:0000313" key="1">
    <source>
        <dbReference type="EMBL" id="MQL81737.1"/>
    </source>
</evidence>
<dbReference type="EMBL" id="NMUH01000585">
    <property type="protein sequence ID" value="MQL81737.1"/>
    <property type="molecule type" value="Genomic_DNA"/>
</dbReference>
<dbReference type="AlphaFoldDB" id="A0A843UHK9"/>
<dbReference type="Proteomes" id="UP000652761">
    <property type="component" value="Unassembled WGS sequence"/>
</dbReference>